<evidence type="ECO:0000313" key="8">
    <source>
        <dbReference type="EMBL" id="WLM68365.1"/>
    </source>
</evidence>
<accession>A0AA49X7K3</accession>
<dbReference type="PANTHER" id="PTHR31744">
    <property type="entry name" value="PROTEIN CUP-SHAPED COTYLEDON 2-RELATED"/>
    <property type="match status" value="1"/>
</dbReference>
<dbReference type="GO" id="GO:0006355">
    <property type="term" value="P:regulation of DNA-templated transcription"/>
    <property type="evidence" value="ECO:0007669"/>
    <property type="project" value="InterPro"/>
</dbReference>
<keyword evidence="5" id="KW-0539">Nucleus</keyword>
<feature type="region of interest" description="Disordered" evidence="6">
    <location>
        <begin position="81"/>
        <end position="106"/>
    </location>
</feature>
<proteinExistence type="evidence at transcript level"/>
<dbReference type="Pfam" id="PF02365">
    <property type="entry name" value="NAM"/>
    <property type="match status" value="1"/>
</dbReference>
<keyword evidence="4" id="KW-0804">Transcription</keyword>
<dbReference type="Gene3D" id="2.170.150.80">
    <property type="entry name" value="NAC domain"/>
    <property type="match status" value="1"/>
</dbReference>
<keyword evidence="3" id="KW-0238">DNA-binding</keyword>
<evidence type="ECO:0000256" key="5">
    <source>
        <dbReference type="ARBA" id="ARBA00023242"/>
    </source>
</evidence>
<dbReference type="EMBL" id="OQ941825">
    <property type="protein sequence ID" value="WLM68365.1"/>
    <property type="molecule type" value="mRNA"/>
</dbReference>
<dbReference type="PANTHER" id="PTHR31744:SF210">
    <property type="entry name" value="NAC DOMAIN-CONTAINING PROTEIN 86-LIKE"/>
    <property type="match status" value="1"/>
</dbReference>
<evidence type="ECO:0000256" key="4">
    <source>
        <dbReference type="ARBA" id="ARBA00023163"/>
    </source>
</evidence>
<dbReference type="SMR" id="A0AA49X7K3"/>
<dbReference type="AlphaFoldDB" id="A0AA49X7K3"/>
<dbReference type="FunFam" id="2.170.150.80:FF:000002">
    <property type="entry name" value="Nac domain-containing protein 86"/>
    <property type="match status" value="1"/>
</dbReference>
<evidence type="ECO:0000259" key="7">
    <source>
        <dbReference type="PROSITE" id="PS51005"/>
    </source>
</evidence>
<evidence type="ECO:0000256" key="1">
    <source>
        <dbReference type="ARBA" id="ARBA00004123"/>
    </source>
</evidence>
<dbReference type="GO" id="GO:0005634">
    <property type="term" value="C:nucleus"/>
    <property type="evidence" value="ECO:0007669"/>
    <property type="project" value="UniProtKB-SubCell"/>
</dbReference>
<dbReference type="GO" id="GO:0003677">
    <property type="term" value="F:DNA binding"/>
    <property type="evidence" value="ECO:0007669"/>
    <property type="project" value="UniProtKB-KW"/>
</dbReference>
<protein>
    <submittedName>
        <fullName evidence="8">NAC family transcription factor 13</fullName>
    </submittedName>
</protein>
<comment type="subcellular location">
    <subcellularLocation>
        <location evidence="1">Nucleus</location>
    </subcellularLocation>
</comment>
<dbReference type="SUPFAM" id="SSF101941">
    <property type="entry name" value="NAC domain"/>
    <property type="match status" value="1"/>
</dbReference>
<dbReference type="InterPro" id="IPR036093">
    <property type="entry name" value="NAC_dom_sf"/>
</dbReference>
<reference evidence="8" key="1">
    <citation type="submission" date="2023-05" db="EMBL/GenBank/DDBJ databases">
        <authorList>
            <person name="Cao Q."/>
        </authorList>
    </citation>
    <scope>NUCLEOTIDE SEQUENCE</scope>
</reference>
<evidence type="ECO:0000256" key="3">
    <source>
        <dbReference type="ARBA" id="ARBA00023125"/>
    </source>
</evidence>
<evidence type="ECO:0000256" key="6">
    <source>
        <dbReference type="SAM" id="MobiDB-lite"/>
    </source>
</evidence>
<name>A0AA49X7K3_9CONI</name>
<dbReference type="InterPro" id="IPR003441">
    <property type="entry name" value="NAC-dom"/>
</dbReference>
<organism evidence="8">
    <name type="scientific">Larix gmelinii var. olgensis</name>
    <dbReference type="NCBI Taxonomy" id="188928"/>
    <lineage>
        <taxon>Eukaryota</taxon>
        <taxon>Viridiplantae</taxon>
        <taxon>Streptophyta</taxon>
        <taxon>Embryophyta</taxon>
        <taxon>Tracheophyta</taxon>
        <taxon>Spermatophyta</taxon>
        <taxon>Pinopsida</taxon>
        <taxon>Pinidae</taxon>
        <taxon>Conifers I</taxon>
        <taxon>Pinales</taxon>
        <taxon>Pinaceae</taxon>
        <taxon>Larix</taxon>
    </lineage>
</organism>
<dbReference type="PROSITE" id="PS51005">
    <property type="entry name" value="NAC"/>
    <property type="match status" value="1"/>
</dbReference>
<keyword evidence="2" id="KW-0805">Transcription regulation</keyword>
<feature type="domain" description="NAC" evidence="7">
    <location>
        <begin position="11"/>
        <end position="161"/>
    </location>
</feature>
<sequence length="284" mass="32364">MIKTSKKRVSLPPGFRFHPTDEELTVYYLKRRVCGRPLKLDAIAEVDIYKCEPWDLPEKSLLQSRDLEWYFFSPKDRKYPNGSRTNRATGKGYWKATGKDRPITSNTRTVGMKKTLVFYTGRAPHGGRTNWVMHEYRLEDNALRHSDVVQDSYVLCRLFEKSGPGPKNGEQYGAPFREEDWSEHTNEDGLTVLTVTDASPLAIQVSGDNLDADNEDNISSKQDPVVEDSFVPDQPAVFPDQLDVPLGNSISPDDNDELDRLLSAYLDAPENSLQLHDYNYMQVN</sequence>
<evidence type="ECO:0000256" key="2">
    <source>
        <dbReference type="ARBA" id="ARBA00023015"/>
    </source>
</evidence>